<evidence type="ECO:0000313" key="5">
    <source>
        <dbReference type="Proteomes" id="UP000291343"/>
    </source>
</evidence>
<dbReference type="STRING" id="195883.A0A482XSZ5"/>
<accession>A0A482XSZ5</accession>
<dbReference type="OrthoDB" id="6631139at2759"/>
<keyword evidence="2" id="KW-0472">Membrane</keyword>
<dbReference type="PANTHER" id="PTHR21879">
    <property type="entry name" value="FI03362P-RELATED-RELATED"/>
    <property type="match status" value="1"/>
</dbReference>
<evidence type="ECO:0000256" key="2">
    <source>
        <dbReference type="SAM" id="Phobius"/>
    </source>
</evidence>
<keyword evidence="2" id="KW-1133">Transmembrane helix</keyword>
<dbReference type="GO" id="GO:0016020">
    <property type="term" value="C:membrane"/>
    <property type="evidence" value="ECO:0007669"/>
    <property type="project" value="TreeGrafter"/>
</dbReference>
<dbReference type="Pfam" id="PF07898">
    <property type="entry name" value="DUF1676"/>
    <property type="match status" value="1"/>
</dbReference>
<keyword evidence="2" id="KW-0812">Transmembrane</keyword>
<dbReference type="PANTHER" id="PTHR21879:SF2">
    <property type="entry name" value="OSIRIS 20"/>
    <property type="match status" value="1"/>
</dbReference>
<feature type="chain" id="PRO_5019765089" description="Osiris 20" evidence="3">
    <location>
        <begin position="19"/>
        <end position="297"/>
    </location>
</feature>
<dbReference type="FunCoup" id="A0A482XSZ5">
    <property type="interactions" value="73"/>
</dbReference>
<proteinExistence type="predicted"/>
<evidence type="ECO:0000256" key="1">
    <source>
        <dbReference type="SAM" id="MobiDB-lite"/>
    </source>
</evidence>
<evidence type="ECO:0008006" key="6">
    <source>
        <dbReference type="Google" id="ProtNLM"/>
    </source>
</evidence>
<feature type="region of interest" description="Disordered" evidence="1">
    <location>
        <begin position="221"/>
        <end position="246"/>
    </location>
</feature>
<feature type="signal peptide" evidence="3">
    <location>
        <begin position="1"/>
        <end position="18"/>
    </location>
</feature>
<sequence>MFRAVCIVVLASCLVASGNNDLETNEISSRSISSADRLVSSVILDCLDGQHSAMRCVRVKTLEYLETIMPSKRALKTPAADVKDDTELDSRIGERVQRYIDTHQFKVQLPEFFFQGATLVFTPAKSLLDFDVEFPQTSGGDQRSIDEERDMKKNMLLPLLMLIKLKLKTIIPILLTIVHVKATKALIMSKLAILLVGGFLAFQILQKKQMMQMMMSVEPTPAPSSAYGPPAPTYGPPTNSYGPPSSTVSSYEAPIYDVPSSWEPSPPQGPYARVGWDAQSMAYNGYTQSTNQQSSTS</sequence>
<evidence type="ECO:0000256" key="3">
    <source>
        <dbReference type="SAM" id="SignalP"/>
    </source>
</evidence>
<comment type="caution">
    <text evidence="4">The sequence shown here is derived from an EMBL/GenBank/DDBJ whole genome shotgun (WGS) entry which is preliminary data.</text>
</comment>
<keyword evidence="3" id="KW-0732">Signal</keyword>
<dbReference type="AlphaFoldDB" id="A0A482XSZ5"/>
<reference evidence="4 5" key="1">
    <citation type="journal article" date="2017" name="Gigascience">
        <title>Genome sequence of the small brown planthopper, Laodelphax striatellus.</title>
        <authorList>
            <person name="Zhu J."/>
            <person name="Jiang F."/>
            <person name="Wang X."/>
            <person name="Yang P."/>
            <person name="Bao Y."/>
            <person name="Zhao W."/>
            <person name="Wang W."/>
            <person name="Lu H."/>
            <person name="Wang Q."/>
            <person name="Cui N."/>
            <person name="Li J."/>
            <person name="Chen X."/>
            <person name="Luo L."/>
            <person name="Yu J."/>
            <person name="Kang L."/>
            <person name="Cui F."/>
        </authorList>
    </citation>
    <scope>NUCLEOTIDE SEQUENCE [LARGE SCALE GENOMIC DNA]</scope>
    <source>
        <strain evidence="4">Lst14</strain>
    </source>
</reference>
<name>A0A482XSZ5_LAOST</name>
<gene>
    <name evidence="4" type="ORF">LSTR_LSTR008419</name>
</gene>
<dbReference type="EMBL" id="QKKF02000377">
    <property type="protein sequence ID" value="RZF49133.1"/>
    <property type="molecule type" value="Genomic_DNA"/>
</dbReference>
<keyword evidence="5" id="KW-1185">Reference proteome</keyword>
<dbReference type="InterPro" id="IPR012464">
    <property type="entry name" value="DUF1676"/>
</dbReference>
<dbReference type="Proteomes" id="UP000291343">
    <property type="component" value="Unassembled WGS sequence"/>
</dbReference>
<dbReference type="InParanoid" id="A0A482XSZ5"/>
<feature type="transmembrane region" description="Helical" evidence="2">
    <location>
        <begin position="185"/>
        <end position="205"/>
    </location>
</feature>
<evidence type="ECO:0000313" key="4">
    <source>
        <dbReference type="EMBL" id="RZF49133.1"/>
    </source>
</evidence>
<organism evidence="4 5">
    <name type="scientific">Laodelphax striatellus</name>
    <name type="common">Small brown planthopper</name>
    <name type="synonym">Delphax striatella</name>
    <dbReference type="NCBI Taxonomy" id="195883"/>
    <lineage>
        <taxon>Eukaryota</taxon>
        <taxon>Metazoa</taxon>
        <taxon>Ecdysozoa</taxon>
        <taxon>Arthropoda</taxon>
        <taxon>Hexapoda</taxon>
        <taxon>Insecta</taxon>
        <taxon>Pterygota</taxon>
        <taxon>Neoptera</taxon>
        <taxon>Paraneoptera</taxon>
        <taxon>Hemiptera</taxon>
        <taxon>Auchenorrhyncha</taxon>
        <taxon>Fulgoroidea</taxon>
        <taxon>Delphacidae</taxon>
        <taxon>Criomorphinae</taxon>
        <taxon>Laodelphax</taxon>
    </lineage>
</organism>
<protein>
    <recommendedName>
        <fullName evidence="6">Osiris 20</fullName>
    </recommendedName>
</protein>